<organism evidence="1 2">
    <name type="scientific">Sphingomonas jatrophae</name>
    <dbReference type="NCBI Taxonomy" id="1166337"/>
    <lineage>
        <taxon>Bacteria</taxon>
        <taxon>Pseudomonadati</taxon>
        <taxon>Pseudomonadota</taxon>
        <taxon>Alphaproteobacteria</taxon>
        <taxon>Sphingomonadales</taxon>
        <taxon>Sphingomonadaceae</taxon>
        <taxon>Sphingomonas</taxon>
    </lineage>
</organism>
<evidence type="ECO:0000313" key="1">
    <source>
        <dbReference type="EMBL" id="SFR83886.1"/>
    </source>
</evidence>
<name>A0A1I6JY54_9SPHN</name>
<dbReference type="AlphaFoldDB" id="A0A1I6JY54"/>
<gene>
    <name evidence="1" type="ORF">SAMN05192580_1066</name>
</gene>
<reference evidence="1 2" key="1">
    <citation type="submission" date="2016-10" db="EMBL/GenBank/DDBJ databases">
        <authorList>
            <person name="de Groot N.N."/>
        </authorList>
    </citation>
    <scope>NUCLEOTIDE SEQUENCE [LARGE SCALE GENOMIC DNA]</scope>
    <source>
        <strain evidence="1 2">S5-249</strain>
    </source>
</reference>
<protein>
    <submittedName>
        <fullName evidence="1">Uncharacterized protein</fullName>
    </submittedName>
</protein>
<evidence type="ECO:0000313" key="2">
    <source>
        <dbReference type="Proteomes" id="UP000198824"/>
    </source>
</evidence>
<dbReference type="EMBL" id="FOZG01000001">
    <property type="protein sequence ID" value="SFR83886.1"/>
    <property type="molecule type" value="Genomic_DNA"/>
</dbReference>
<proteinExistence type="predicted"/>
<sequence length="105" mass="11556">MQGADRVDRNLLASALLQAVREGGLVQREGVRSLDITGTLEALSLTTAMVLSQLPAARVEEVARAMAEAMMDDMLRRLREVRAFCDETGLRLFDVDPDASAPRKR</sequence>
<keyword evidence="2" id="KW-1185">Reference proteome</keyword>
<dbReference type="Proteomes" id="UP000198824">
    <property type="component" value="Unassembled WGS sequence"/>
</dbReference>
<accession>A0A1I6JY54</accession>
<dbReference type="STRING" id="1166337.SAMN05192580_1066"/>